<evidence type="ECO:0000259" key="9">
    <source>
        <dbReference type="Pfam" id="PF13086"/>
    </source>
</evidence>
<feature type="domain" description="DNA2/NAM7 helicase-like C-terminal" evidence="10">
    <location>
        <begin position="1600"/>
        <end position="1796"/>
    </location>
</feature>
<dbReference type="GO" id="GO:0005524">
    <property type="term" value="F:ATP binding"/>
    <property type="evidence" value="ECO:0007669"/>
    <property type="project" value="UniProtKB-KW"/>
</dbReference>
<dbReference type="Pfam" id="PF13087">
    <property type="entry name" value="AAA_12"/>
    <property type="match status" value="1"/>
</dbReference>
<evidence type="ECO:0000313" key="13">
    <source>
        <dbReference type="Proteomes" id="UP000008370"/>
    </source>
</evidence>
<dbReference type="InterPro" id="IPR047187">
    <property type="entry name" value="SF1_C_Upf1"/>
</dbReference>
<organism evidence="12 13">
    <name type="scientific">Phanerochaete carnosa (strain HHB-10118-sp)</name>
    <name type="common">White-rot fungus</name>
    <name type="synonym">Peniophora carnosa</name>
    <dbReference type="NCBI Taxonomy" id="650164"/>
    <lineage>
        <taxon>Eukaryota</taxon>
        <taxon>Fungi</taxon>
        <taxon>Dikarya</taxon>
        <taxon>Basidiomycota</taxon>
        <taxon>Agaricomycotina</taxon>
        <taxon>Agaricomycetes</taxon>
        <taxon>Polyporales</taxon>
        <taxon>Phanerochaetaceae</taxon>
        <taxon>Phanerochaete</taxon>
    </lineage>
</organism>
<feature type="region of interest" description="Disordered" evidence="7">
    <location>
        <begin position="983"/>
        <end position="1040"/>
    </location>
</feature>
<dbReference type="CDD" id="cd18042">
    <property type="entry name" value="DEXXQc_SETX"/>
    <property type="match status" value="1"/>
</dbReference>
<comment type="similarity">
    <text evidence="1">Belongs to the DNA2/NAM7 helicase family.</text>
</comment>
<keyword evidence="4" id="KW-0347">Helicase</keyword>
<dbReference type="GO" id="GO:0016787">
    <property type="term" value="F:hydrolase activity"/>
    <property type="evidence" value="ECO:0007669"/>
    <property type="project" value="UniProtKB-KW"/>
</dbReference>
<dbReference type="GO" id="GO:0004386">
    <property type="term" value="F:helicase activity"/>
    <property type="evidence" value="ECO:0007669"/>
    <property type="project" value="UniProtKB-KW"/>
</dbReference>
<keyword evidence="5" id="KW-0067">ATP-binding</keyword>
<dbReference type="OrthoDB" id="6513042at2759"/>
<accession>K5VJI2</accession>
<feature type="domain" description="Helicase Sen1 N-terminal" evidence="8">
    <location>
        <begin position="79"/>
        <end position="829"/>
    </location>
</feature>
<evidence type="ECO:0000259" key="8">
    <source>
        <dbReference type="Pfam" id="PF12726"/>
    </source>
</evidence>
<dbReference type="GO" id="GO:0001147">
    <property type="term" value="F:transcription termination site sequence-specific DNA binding"/>
    <property type="evidence" value="ECO:0007669"/>
    <property type="project" value="TreeGrafter"/>
</dbReference>
<dbReference type="InterPro" id="IPR056474">
    <property type="entry name" value="SEN1_barrel"/>
</dbReference>
<gene>
    <name evidence="12" type="ORF">PHACADRAFT_199007</name>
</gene>
<dbReference type="RefSeq" id="XP_007399310.1">
    <property type="nucleotide sequence ID" value="XM_007399248.1"/>
</dbReference>
<evidence type="ECO:0000259" key="11">
    <source>
        <dbReference type="Pfam" id="PF23576"/>
    </source>
</evidence>
<evidence type="ECO:0000256" key="6">
    <source>
        <dbReference type="SAM" id="Coils"/>
    </source>
</evidence>
<sequence>MEISANNGVSKKLKEFRDTPVAHPSNQDLYAIFNFLVLENSPAAGQIHWFCAQARPLVTEAASFLLRLHAYNSPLVVQWRAKLQACLAGCSQCVGRLPVIKDQSQRTYLEKIEHKTLQQFWDSFAVWELEIALKYCEQSNLLPIATGTSSSSSDNSATLLNVPPSIVLLMLSNLQILRDPRTFSLIRTLSPDRPISAWPLDSPPAGLLLLLMDEDKGVRTWAYQQVARYTTTPMPLECFIQSHVEVLVATVAAVSSSNLNAEPQSWSPDFSFSRDPLILWSGYATMLRFVPPERMGANIAHKADLRKAIVTHLSDTGTHFFEVLKVFILLLPGLGPELWQGESENYPLHVFNIIKNNRFYASSLEPDRPEHGHGSVQWIEAYVKSLGELPALRILIPPVIQYLCEELQHERYKDLRASAVCVAAKLLDTFLAKASQDLSAEISPLLSAVLEPLDIHANVFTSVAFGKSYVGDVWAEARCVARSLIRTSLRMDVGLIFGTIRCLAATSSNTKSVASSTIHEQIWRRMYELVLPDDSDGIAMIITVLSDIAHVDDLHEGAFGAIFGNNTNKDDFMKAVHGVNLALEVMRTGFSDSVSRYLDFTEPRDALAFLRQYHIVGQVTTIMFSPVAVLRQPVQSLIGFALDAESRADCFRALLELDPDRVFEGMYRALQNFTKSTTTMPEACNLSKALALCLTDVIDVLSSSSDGLLHRTNFLQSFKQAGPEVQLPKWWSLMCQALTHIFQRTPRWADYFENGMMVTWMRDALIFGRDMLAQRKLIESGALALSPQSLANRGKSHIGSKMVDGLQAVLLELTRWLRLTDEELLFQAFALLQSMLACFQEAKVKPSDAALQKLQKHIKEARTRDPKRPLTRLDSTRVDRLQDAISMFEDKDGSDDEIQIIAHRVVEPVERRKRKDKAEEKVKAELKPVSVSASVFSRKAKTPFSKSFRPEPARRPSGKAGISSYFTADDRKKLNAAASMSKFSKSTAATTSKPPAAAASKPVRERVDDAKSDASSFGGSAAPTSTAPSSDESDSDGGEESGLAALAKLQKTPTIKKAPERRQVMMLDLPGTVSNPALERLNQRSARDEARRTALRLKPDITPLHRTMLSWNYDHDGSDPPGERLNLVPVPDSFKDEQHYRRVFEPLLLSECWAQIQSSKTDTKKEERYACTIVIRQYSGEDWIDLDIAITDSVHKEWTLTDADLVLLKHFDGKKSVMCKVQNYRSTPMNANATLRMVASQDGPGPQTGSSWMISKITSLTTIHREYSSLMALPYYDLCPAILDANLLQSARANLDDVNQTMKAYNLNEPQANAILSALRTAGFSLIQGPPGTGKTSTICGLVQAFLAKRGRTATAIHAGRNSGPADKEPKKKILLCAPSNAAIDEITYRLKEGISGPGRQLVIPKVVRTGGGKVGLSVRDVTLDYLVEQKMNTGGQAKANSQDVGSEIALLRSKLEAVKHNREAKRTELLTVHDNTARTMQLEDTIRALNKERTALTSQLDKLRDQQKSNNRTFDAVSRKFRAEILQDADVICTTLAGSGHDTLEPYEFEMVVIDEAAQAVELSSLIPLKYRCQRCVMVGDPQQLPPTVQSQQATGFSYNQSLFVRLQKHHPEAVHLLSIQYRMHPDISLLPSRLFYNGRLLDGPDMASKTQRPWHRHPKFGPYRFYNVHRGVETTASHSYLNQAEAEIAVALYNRLRQEFSAHDFDFKIGIVTMYKAQMLELRRAFERRFGTNIHGLVDFNTVDGFQGQEKEIIVLSCVRAGPGVERVGFLRDVRRMNVALTRAKSSIFILGNAATLERSDEDWRTIVKDARERSCLVDVDVTYFTSAGSASIIKRAAPARSRVSSKQAAPLSSSPTFSTPQELVASNQRPLASAVGAALEVKAELAPILAVPTQATPSKPSTALQSTSAEQNAIMTAQSGQKRPAEDNAAAEPEPKRRPPPPADGPRPPPKPKPPVKERKKPSIFMPSKRPAMAGDAGPSANRRRI</sequence>
<dbReference type="InterPro" id="IPR045055">
    <property type="entry name" value="DNA2/NAM7-like"/>
</dbReference>
<dbReference type="InParanoid" id="K5VJI2"/>
<dbReference type="InterPro" id="IPR041677">
    <property type="entry name" value="DNA2/NAM7_AAA_11"/>
</dbReference>
<dbReference type="STRING" id="650164.K5VJI2"/>
<dbReference type="Pfam" id="PF12726">
    <property type="entry name" value="SEN1_N"/>
    <property type="match status" value="1"/>
</dbReference>
<dbReference type="SUPFAM" id="SSF48371">
    <property type="entry name" value="ARM repeat"/>
    <property type="match status" value="1"/>
</dbReference>
<dbReference type="GO" id="GO:0005694">
    <property type="term" value="C:chromosome"/>
    <property type="evidence" value="ECO:0007669"/>
    <property type="project" value="UniProtKB-ARBA"/>
</dbReference>
<feature type="region of interest" description="Disordered" evidence="7">
    <location>
        <begin position="1897"/>
        <end position="1989"/>
    </location>
</feature>
<dbReference type="HOGENOM" id="CLU_000459_1_1_1"/>
<name>K5VJI2_PHACS</name>
<dbReference type="InterPro" id="IPR016024">
    <property type="entry name" value="ARM-type_fold"/>
</dbReference>
<evidence type="ECO:0000256" key="7">
    <source>
        <dbReference type="SAM" id="MobiDB-lite"/>
    </source>
</evidence>
<dbReference type="InterPro" id="IPR024481">
    <property type="entry name" value="Helicase_Sen1_N"/>
</dbReference>
<evidence type="ECO:0008006" key="14">
    <source>
        <dbReference type="Google" id="ProtNLM"/>
    </source>
</evidence>
<dbReference type="EMBL" id="JH930476">
    <property type="protein sequence ID" value="EKM51498.1"/>
    <property type="molecule type" value="Genomic_DNA"/>
</dbReference>
<feature type="compositionally biased region" description="Pro residues" evidence="7">
    <location>
        <begin position="1943"/>
        <end position="1956"/>
    </location>
</feature>
<dbReference type="GO" id="GO:0016604">
    <property type="term" value="C:nuclear body"/>
    <property type="evidence" value="ECO:0007669"/>
    <property type="project" value="TreeGrafter"/>
</dbReference>
<feature type="compositionally biased region" description="Polar residues" evidence="7">
    <location>
        <begin position="1897"/>
        <end position="1924"/>
    </location>
</feature>
<dbReference type="InterPro" id="IPR027417">
    <property type="entry name" value="P-loop_NTPase"/>
</dbReference>
<feature type="region of interest" description="Disordered" evidence="7">
    <location>
        <begin position="942"/>
        <end position="964"/>
    </location>
</feature>
<evidence type="ECO:0000256" key="5">
    <source>
        <dbReference type="ARBA" id="ARBA00022840"/>
    </source>
</evidence>
<evidence type="ECO:0000256" key="2">
    <source>
        <dbReference type="ARBA" id="ARBA00022741"/>
    </source>
</evidence>
<evidence type="ECO:0000256" key="1">
    <source>
        <dbReference type="ARBA" id="ARBA00007913"/>
    </source>
</evidence>
<evidence type="ECO:0000259" key="10">
    <source>
        <dbReference type="Pfam" id="PF13087"/>
    </source>
</evidence>
<keyword evidence="6" id="KW-0175">Coiled coil</keyword>
<dbReference type="Proteomes" id="UP000008370">
    <property type="component" value="Unassembled WGS sequence"/>
</dbReference>
<dbReference type="Gene3D" id="3.40.50.300">
    <property type="entry name" value="P-loop containing nucleotide triphosphate hydrolases"/>
    <property type="match status" value="2"/>
</dbReference>
<feature type="domain" description="DNA2/NAM7 helicase helicase" evidence="9">
    <location>
        <begin position="1306"/>
        <end position="1593"/>
    </location>
</feature>
<dbReference type="PANTHER" id="PTHR10887:SF495">
    <property type="entry name" value="HELICASE SENATAXIN ISOFORM X1-RELATED"/>
    <property type="match status" value="1"/>
</dbReference>
<keyword evidence="13" id="KW-1185">Reference proteome</keyword>
<dbReference type="SUPFAM" id="SSF52540">
    <property type="entry name" value="P-loop containing nucleoside triphosphate hydrolases"/>
    <property type="match status" value="1"/>
</dbReference>
<feature type="coiled-coil region" evidence="6">
    <location>
        <begin position="1449"/>
        <end position="1507"/>
    </location>
</feature>
<proteinExistence type="inferred from homology"/>
<dbReference type="FunFam" id="3.40.50.300:FF:000326">
    <property type="entry name" value="P-loop containing nucleoside triphosphate hydrolase"/>
    <property type="match status" value="1"/>
</dbReference>
<evidence type="ECO:0000256" key="4">
    <source>
        <dbReference type="ARBA" id="ARBA00022806"/>
    </source>
</evidence>
<dbReference type="GO" id="GO:0006369">
    <property type="term" value="P:termination of RNA polymerase II transcription"/>
    <property type="evidence" value="ECO:0007669"/>
    <property type="project" value="TreeGrafter"/>
</dbReference>
<feature type="region of interest" description="Disordered" evidence="7">
    <location>
        <begin position="1846"/>
        <end position="1867"/>
    </location>
</feature>
<feature type="compositionally biased region" description="Low complexity" evidence="7">
    <location>
        <begin position="1020"/>
        <end position="1030"/>
    </location>
</feature>
<dbReference type="PANTHER" id="PTHR10887">
    <property type="entry name" value="DNA2/NAM7 HELICASE FAMILY"/>
    <property type="match status" value="1"/>
</dbReference>
<dbReference type="GeneID" id="18911388"/>
<keyword evidence="3" id="KW-0378">Hydrolase</keyword>
<dbReference type="InterPro" id="IPR041679">
    <property type="entry name" value="DNA2/NAM7-like_C"/>
</dbReference>
<feature type="domain" description="Helicase SEN1 beta-barrel" evidence="11">
    <location>
        <begin position="1165"/>
        <end position="1257"/>
    </location>
</feature>
<reference evidence="12 13" key="1">
    <citation type="journal article" date="2012" name="BMC Genomics">
        <title>Comparative genomics of the white-rot fungi, Phanerochaete carnosa and P. chrysosporium, to elucidate the genetic basis of the distinct wood types they colonize.</title>
        <authorList>
            <person name="Suzuki H."/>
            <person name="MacDonald J."/>
            <person name="Syed K."/>
            <person name="Salamov A."/>
            <person name="Hori C."/>
            <person name="Aerts A."/>
            <person name="Henrissat B."/>
            <person name="Wiebenga A."/>
            <person name="vanKuyk P.A."/>
            <person name="Barry K."/>
            <person name="Lindquist E."/>
            <person name="LaButti K."/>
            <person name="Lapidus A."/>
            <person name="Lucas S."/>
            <person name="Coutinho P."/>
            <person name="Gong Y."/>
            <person name="Samejima M."/>
            <person name="Mahadevan R."/>
            <person name="Abou-Zaid M."/>
            <person name="de Vries R.P."/>
            <person name="Igarashi K."/>
            <person name="Yadav J.S."/>
            <person name="Grigoriev I.V."/>
            <person name="Master E.R."/>
        </authorList>
    </citation>
    <scope>NUCLEOTIDE SEQUENCE [LARGE SCALE GENOMIC DNA]</scope>
    <source>
        <strain evidence="12 13">HHB-10118-sp</strain>
    </source>
</reference>
<dbReference type="KEGG" id="pco:PHACADRAFT_199007"/>
<dbReference type="Pfam" id="PF13086">
    <property type="entry name" value="AAA_11"/>
    <property type="match status" value="1"/>
</dbReference>
<evidence type="ECO:0000256" key="3">
    <source>
        <dbReference type="ARBA" id="ARBA00022801"/>
    </source>
</evidence>
<dbReference type="FunCoup" id="K5VJI2">
    <property type="interactions" value="88"/>
</dbReference>
<protein>
    <recommendedName>
        <fullName evidence="14">AAA+ ATPase domain-containing protein</fullName>
    </recommendedName>
</protein>
<evidence type="ECO:0000313" key="12">
    <source>
        <dbReference type="EMBL" id="EKM51498.1"/>
    </source>
</evidence>
<dbReference type="CDD" id="cd18808">
    <property type="entry name" value="SF1_C_Upf1"/>
    <property type="match status" value="1"/>
</dbReference>
<keyword evidence="2" id="KW-0547">Nucleotide-binding</keyword>
<feature type="compositionally biased region" description="Low complexity" evidence="7">
    <location>
        <begin position="983"/>
        <end position="1001"/>
    </location>
</feature>
<dbReference type="Pfam" id="PF23576">
    <property type="entry name" value="SEN1_barrel"/>
    <property type="match status" value="1"/>
</dbReference>
<feature type="compositionally biased region" description="Basic and acidic residues" evidence="7">
    <location>
        <begin position="1002"/>
        <end position="1012"/>
    </location>
</feature>